<protein>
    <recommendedName>
        <fullName evidence="3">DDE 3 domain containing protein</fullName>
    </recommendedName>
</protein>
<dbReference type="AlphaFoldDB" id="A0A482W0N5"/>
<sequence>MYCFGRLDVQIFRRLNISGTYGKKLCRLSNPLNFLEELRHQLQMAWDELPQEEISSLISSLP</sequence>
<accession>A0A482W0N5</accession>
<gene>
    <name evidence="1" type="ORF">BDFB_013552</name>
</gene>
<reference evidence="1 2" key="1">
    <citation type="submission" date="2017-03" db="EMBL/GenBank/DDBJ databases">
        <title>Genome of the blue death feigning beetle - Asbolus verrucosus.</title>
        <authorList>
            <person name="Rider S.D."/>
        </authorList>
    </citation>
    <scope>NUCLEOTIDE SEQUENCE [LARGE SCALE GENOMIC DNA]</scope>
    <source>
        <strain evidence="1">Butters</strain>
        <tissue evidence="1">Head and leg muscle</tissue>
    </source>
</reference>
<proteinExistence type="predicted"/>
<organism evidence="1 2">
    <name type="scientific">Asbolus verrucosus</name>
    <name type="common">Desert ironclad beetle</name>
    <dbReference type="NCBI Taxonomy" id="1661398"/>
    <lineage>
        <taxon>Eukaryota</taxon>
        <taxon>Metazoa</taxon>
        <taxon>Ecdysozoa</taxon>
        <taxon>Arthropoda</taxon>
        <taxon>Hexapoda</taxon>
        <taxon>Insecta</taxon>
        <taxon>Pterygota</taxon>
        <taxon>Neoptera</taxon>
        <taxon>Endopterygota</taxon>
        <taxon>Coleoptera</taxon>
        <taxon>Polyphaga</taxon>
        <taxon>Cucujiformia</taxon>
        <taxon>Tenebrionidae</taxon>
        <taxon>Pimeliinae</taxon>
        <taxon>Asbolus</taxon>
    </lineage>
</organism>
<evidence type="ECO:0000313" key="1">
    <source>
        <dbReference type="EMBL" id="RZC38177.1"/>
    </source>
</evidence>
<evidence type="ECO:0000313" key="2">
    <source>
        <dbReference type="Proteomes" id="UP000292052"/>
    </source>
</evidence>
<dbReference type="EMBL" id="QDEB01045866">
    <property type="protein sequence ID" value="RZC38177.1"/>
    <property type="molecule type" value="Genomic_DNA"/>
</dbReference>
<dbReference type="Proteomes" id="UP000292052">
    <property type="component" value="Unassembled WGS sequence"/>
</dbReference>
<evidence type="ECO:0008006" key="3">
    <source>
        <dbReference type="Google" id="ProtNLM"/>
    </source>
</evidence>
<comment type="caution">
    <text evidence="1">The sequence shown here is derived from an EMBL/GenBank/DDBJ whole genome shotgun (WGS) entry which is preliminary data.</text>
</comment>
<dbReference type="OrthoDB" id="25402at2759"/>
<name>A0A482W0N5_ASBVE</name>
<keyword evidence="2" id="KW-1185">Reference proteome</keyword>